<evidence type="ECO:0000256" key="1">
    <source>
        <dbReference type="SAM" id="MobiDB-lite"/>
    </source>
</evidence>
<dbReference type="Gene3D" id="1.20.5.170">
    <property type="match status" value="1"/>
</dbReference>
<dbReference type="Pfam" id="PF07716">
    <property type="entry name" value="bZIP_2"/>
    <property type="match status" value="1"/>
</dbReference>
<feature type="region of interest" description="Disordered" evidence="1">
    <location>
        <begin position="69"/>
        <end position="93"/>
    </location>
</feature>
<feature type="compositionally biased region" description="Low complexity" evidence="1">
    <location>
        <begin position="218"/>
        <end position="229"/>
    </location>
</feature>
<feature type="compositionally biased region" description="Pro residues" evidence="1">
    <location>
        <begin position="492"/>
        <end position="501"/>
    </location>
</feature>
<dbReference type="GeneID" id="54572332"/>
<dbReference type="GO" id="GO:0003700">
    <property type="term" value="F:DNA-binding transcription factor activity"/>
    <property type="evidence" value="ECO:0007669"/>
    <property type="project" value="InterPro"/>
</dbReference>
<evidence type="ECO:0000313" key="4">
    <source>
        <dbReference type="Proteomes" id="UP000799537"/>
    </source>
</evidence>
<feature type="compositionally biased region" description="Polar residues" evidence="1">
    <location>
        <begin position="69"/>
        <end position="87"/>
    </location>
</feature>
<feature type="compositionally biased region" description="Pro residues" evidence="1">
    <location>
        <begin position="462"/>
        <end position="473"/>
    </location>
</feature>
<dbReference type="AlphaFoldDB" id="A0A6A6BX66"/>
<name>A0A6A6BX66_ZASCE</name>
<reference evidence="3" key="1">
    <citation type="journal article" date="2020" name="Stud. Mycol.">
        <title>101 Dothideomycetes genomes: a test case for predicting lifestyles and emergence of pathogens.</title>
        <authorList>
            <person name="Haridas S."/>
            <person name="Albert R."/>
            <person name="Binder M."/>
            <person name="Bloem J."/>
            <person name="Labutti K."/>
            <person name="Salamov A."/>
            <person name="Andreopoulos B."/>
            <person name="Baker S."/>
            <person name="Barry K."/>
            <person name="Bills G."/>
            <person name="Bluhm B."/>
            <person name="Cannon C."/>
            <person name="Castanera R."/>
            <person name="Culley D."/>
            <person name="Daum C."/>
            <person name="Ezra D."/>
            <person name="Gonzalez J."/>
            <person name="Henrissat B."/>
            <person name="Kuo A."/>
            <person name="Liang C."/>
            <person name="Lipzen A."/>
            <person name="Lutzoni F."/>
            <person name="Magnuson J."/>
            <person name="Mondo S."/>
            <person name="Nolan M."/>
            <person name="Ohm R."/>
            <person name="Pangilinan J."/>
            <person name="Park H.-J."/>
            <person name="Ramirez L."/>
            <person name="Alfaro M."/>
            <person name="Sun H."/>
            <person name="Tritt A."/>
            <person name="Yoshinaga Y."/>
            <person name="Zwiers L.-H."/>
            <person name="Turgeon B."/>
            <person name="Goodwin S."/>
            <person name="Spatafora J."/>
            <person name="Crous P."/>
            <person name="Grigoriev I."/>
        </authorList>
    </citation>
    <scope>NUCLEOTIDE SEQUENCE</scope>
    <source>
        <strain evidence="3">ATCC 36951</strain>
    </source>
</reference>
<evidence type="ECO:0000313" key="3">
    <source>
        <dbReference type="EMBL" id="KAF2159295.1"/>
    </source>
</evidence>
<protein>
    <recommendedName>
        <fullName evidence="2">BZIP domain-containing protein</fullName>
    </recommendedName>
</protein>
<dbReference type="RefSeq" id="XP_033660184.1">
    <property type="nucleotide sequence ID" value="XM_033819060.1"/>
</dbReference>
<feature type="compositionally biased region" description="Pro residues" evidence="1">
    <location>
        <begin position="434"/>
        <end position="454"/>
    </location>
</feature>
<feature type="region of interest" description="Disordered" evidence="1">
    <location>
        <begin position="1"/>
        <end position="56"/>
    </location>
</feature>
<dbReference type="EMBL" id="ML993640">
    <property type="protein sequence ID" value="KAF2159295.1"/>
    <property type="molecule type" value="Genomic_DNA"/>
</dbReference>
<dbReference type="SUPFAM" id="SSF57959">
    <property type="entry name" value="Leucine zipper domain"/>
    <property type="match status" value="1"/>
</dbReference>
<feature type="compositionally biased region" description="Pro residues" evidence="1">
    <location>
        <begin position="403"/>
        <end position="420"/>
    </location>
</feature>
<dbReference type="Proteomes" id="UP000799537">
    <property type="component" value="Unassembled WGS sequence"/>
</dbReference>
<sequence length="501" mass="52552">MELPPLPRAPSATGGSFSPASRSIGVASILNATDNDDGPQSRRRKASQLESPSSSMHILPLLATSDPTYHATSAGATPTSMNFSSSVGERAPRRILTPRSPSLHRAASLNQLNPPSATLNTQYMPFAVSPRNRMYAIEPGTSGAPPLPTPPAAARQSYGFPAPTPPTHVARRASLGGARGMRPASESTSPRSSYSSYSQAGQTSPPALSAPAGMPTLSSAYSAGPESSSIGGPGVGSAPTSVGPDRQRPMGVPTSSSGGQNVYQMMTLETTSGTVQLPVDVQAASRVADEKRRRNAGASARFRQRRKEKEKEASSTISRLEQQVKELGEDMDFYKRERDYLAGVVLQVPGGDRHFPRPQSPRHRRSSSLAGPSSAGYVPIQEQGGRSPDDGRNLRRRTSTLSLPPPPQPQGLQGPPPPFQPSGYAPHTYGQPLAPQPPPPPPPTAQPGSGPLPSPLGARGTLPPPPGPPPLMQAPPQTGPWNPYANRRPGGNGPPPNRDGR</sequence>
<keyword evidence="4" id="KW-1185">Reference proteome</keyword>
<feature type="region of interest" description="Disordered" evidence="1">
    <location>
        <begin position="284"/>
        <end position="317"/>
    </location>
</feature>
<organism evidence="3 4">
    <name type="scientific">Zasmidium cellare ATCC 36951</name>
    <dbReference type="NCBI Taxonomy" id="1080233"/>
    <lineage>
        <taxon>Eukaryota</taxon>
        <taxon>Fungi</taxon>
        <taxon>Dikarya</taxon>
        <taxon>Ascomycota</taxon>
        <taxon>Pezizomycotina</taxon>
        <taxon>Dothideomycetes</taxon>
        <taxon>Dothideomycetidae</taxon>
        <taxon>Mycosphaerellales</taxon>
        <taxon>Mycosphaerellaceae</taxon>
        <taxon>Zasmidium</taxon>
    </lineage>
</organism>
<evidence type="ECO:0000259" key="2">
    <source>
        <dbReference type="PROSITE" id="PS00036"/>
    </source>
</evidence>
<feature type="region of interest" description="Disordered" evidence="1">
    <location>
        <begin position="346"/>
        <end position="501"/>
    </location>
</feature>
<proteinExistence type="predicted"/>
<feature type="domain" description="BZIP" evidence="2">
    <location>
        <begin position="291"/>
        <end position="305"/>
    </location>
</feature>
<dbReference type="InterPro" id="IPR004827">
    <property type="entry name" value="bZIP"/>
</dbReference>
<gene>
    <name evidence="3" type="ORF">M409DRAFT_71179</name>
</gene>
<feature type="region of interest" description="Disordered" evidence="1">
    <location>
        <begin position="140"/>
        <end position="261"/>
    </location>
</feature>
<dbReference type="CDD" id="cd14705">
    <property type="entry name" value="bZIP_Zip1"/>
    <property type="match status" value="1"/>
</dbReference>
<feature type="compositionally biased region" description="Low complexity" evidence="1">
    <location>
        <begin position="182"/>
        <end position="204"/>
    </location>
</feature>
<dbReference type="OrthoDB" id="2247093at2759"/>
<accession>A0A6A6BX66</accession>
<dbReference type="InterPro" id="IPR046347">
    <property type="entry name" value="bZIP_sf"/>
</dbReference>
<dbReference type="PROSITE" id="PS00036">
    <property type="entry name" value="BZIP_BASIC"/>
    <property type="match status" value="1"/>
</dbReference>